<evidence type="ECO:0000313" key="2">
    <source>
        <dbReference type="Proteomes" id="UP001251524"/>
    </source>
</evidence>
<reference evidence="1 2" key="1">
    <citation type="submission" date="2023-07" db="EMBL/GenBank/DDBJ databases">
        <title>Sorghum-associated microbial communities from plants grown in Nebraska, USA.</title>
        <authorList>
            <person name="Schachtman D."/>
        </authorList>
    </citation>
    <scope>NUCLEOTIDE SEQUENCE [LARGE SCALE GENOMIC DNA]</scope>
    <source>
        <strain evidence="1 2">BE198</strain>
    </source>
</reference>
<dbReference type="EMBL" id="JAVDVY010000002">
    <property type="protein sequence ID" value="MDR7135400.1"/>
    <property type="molecule type" value="Genomic_DNA"/>
</dbReference>
<sequence length="72" mass="7689">MAENCSNIGSPTDAFPGGNLQDLGDPINLWIGRFVRNGAVESDCEHHQDRHTAQAAHCGQRQTFLAVVGAVS</sequence>
<dbReference type="RefSeq" id="WP_310063051.1">
    <property type="nucleotide sequence ID" value="NZ_JAVDVY010000002.1"/>
</dbReference>
<protein>
    <submittedName>
        <fullName evidence="1">Uncharacterized protein</fullName>
    </submittedName>
</protein>
<organism evidence="1 2">
    <name type="scientific">Lysobacter niastensis</name>
    <dbReference type="NCBI Taxonomy" id="380629"/>
    <lineage>
        <taxon>Bacteria</taxon>
        <taxon>Pseudomonadati</taxon>
        <taxon>Pseudomonadota</taxon>
        <taxon>Gammaproteobacteria</taxon>
        <taxon>Lysobacterales</taxon>
        <taxon>Lysobacteraceae</taxon>
        <taxon>Lysobacter</taxon>
    </lineage>
</organism>
<dbReference type="Proteomes" id="UP001251524">
    <property type="component" value="Unassembled WGS sequence"/>
</dbReference>
<comment type="caution">
    <text evidence="1">The sequence shown here is derived from an EMBL/GenBank/DDBJ whole genome shotgun (WGS) entry which is preliminary data.</text>
</comment>
<keyword evidence="2" id="KW-1185">Reference proteome</keyword>
<name>A0ABU1WDG1_9GAMM</name>
<proteinExistence type="predicted"/>
<gene>
    <name evidence="1" type="ORF">J2X06_002609</name>
</gene>
<accession>A0ABU1WDG1</accession>
<evidence type="ECO:0000313" key="1">
    <source>
        <dbReference type="EMBL" id="MDR7135400.1"/>
    </source>
</evidence>